<comment type="caution">
    <text evidence="2">The sequence shown here is derived from an EMBL/GenBank/DDBJ whole genome shotgun (WGS) entry which is preliminary data.</text>
</comment>
<feature type="compositionally biased region" description="Low complexity" evidence="1">
    <location>
        <begin position="27"/>
        <end position="51"/>
    </location>
</feature>
<accession>A0A3S5AIV1</accession>
<dbReference type="Proteomes" id="UP000784294">
    <property type="component" value="Unassembled WGS sequence"/>
</dbReference>
<protein>
    <submittedName>
        <fullName evidence="2">Uncharacterized protein</fullName>
    </submittedName>
</protein>
<feature type="compositionally biased region" description="Gly residues" evidence="1">
    <location>
        <begin position="140"/>
        <end position="149"/>
    </location>
</feature>
<reference evidence="2" key="1">
    <citation type="submission" date="2018-11" db="EMBL/GenBank/DDBJ databases">
        <authorList>
            <consortium name="Pathogen Informatics"/>
        </authorList>
    </citation>
    <scope>NUCLEOTIDE SEQUENCE</scope>
</reference>
<organism evidence="2 3">
    <name type="scientific">Protopolystoma xenopodis</name>
    <dbReference type="NCBI Taxonomy" id="117903"/>
    <lineage>
        <taxon>Eukaryota</taxon>
        <taxon>Metazoa</taxon>
        <taxon>Spiralia</taxon>
        <taxon>Lophotrochozoa</taxon>
        <taxon>Platyhelminthes</taxon>
        <taxon>Monogenea</taxon>
        <taxon>Polyopisthocotylea</taxon>
        <taxon>Polystomatidea</taxon>
        <taxon>Polystomatidae</taxon>
        <taxon>Protopolystoma</taxon>
    </lineage>
</organism>
<proteinExistence type="predicted"/>
<dbReference type="AlphaFoldDB" id="A0A3S5AIV1"/>
<name>A0A3S5AIV1_9PLAT</name>
<evidence type="ECO:0000313" key="2">
    <source>
        <dbReference type="EMBL" id="VEL30406.1"/>
    </source>
</evidence>
<feature type="region of interest" description="Disordered" evidence="1">
    <location>
        <begin position="1"/>
        <end position="108"/>
    </location>
</feature>
<evidence type="ECO:0000256" key="1">
    <source>
        <dbReference type="SAM" id="MobiDB-lite"/>
    </source>
</evidence>
<feature type="region of interest" description="Disordered" evidence="1">
    <location>
        <begin position="138"/>
        <end position="181"/>
    </location>
</feature>
<dbReference type="EMBL" id="CAAALY010112065">
    <property type="protein sequence ID" value="VEL30406.1"/>
    <property type="molecule type" value="Genomic_DNA"/>
</dbReference>
<evidence type="ECO:0000313" key="3">
    <source>
        <dbReference type="Proteomes" id="UP000784294"/>
    </source>
</evidence>
<keyword evidence="3" id="KW-1185">Reference proteome</keyword>
<gene>
    <name evidence="2" type="ORF">PXEA_LOCUS23846</name>
</gene>
<sequence length="204" mass="20499">MASRLQSMASHVFLEETTRSSDSNQATTHSLGSRSSSTGPSSTMHFSPTPTGTGGGGCGDQHSAGGPSSMMMMMHRPNQQSQPPGRRMTPPPMPSAGGPVTSTSMSTASSSSALYPIATVIPGAPLMSSQAIAAGNAVVGSGGLGGGACSGPSSGHNTPRGPGGLGPLARSARSGDPELRSLTDITKDDLVSFSDIRLFEPEQI</sequence>